<dbReference type="KEGG" id="bex:A11Q_382"/>
<dbReference type="Pfam" id="PF13443">
    <property type="entry name" value="HTH_26"/>
    <property type="match status" value="1"/>
</dbReference>
<dbReference type="STRING" id="1184267.A11Q_382"/>
<dbReference type="HOGENOM" id="CLU_090969_1_0_7"/>
<sequence length="252" mass="29505">MSQESSAKLVLESLKAHLKLRGLSYRDLAKAWDLSESSVKRVMASDELSLSKIEKACELMDLPLGDFFKQINFEKNSELFFLSHDQELKLSKDPEALHYFLLISEGRNPTDIVREYSVSSEKNIRILNQLERWGLIELLPQNKIKRKFMGNLRFRKKGPLGKNLEGIVRSEFLQANFEREDEYFTFLNLNFLAQDFVRFKSRFLELAKELIAESDEHRDHPNVQMYGMIMAVRPWTSPLTQAFPKRKRQGQN</sequence>
<dbReference type="InterPro" id="IPR001387">
    <property type="entry name" value="Cro/C1-type_HTH"/>
</dbReference>
<dbReference type="AlphaFoldDB" id="M4V5I4"/>
<dbReference type="PATRIC" id="fig|1184267.3.peg.385"/>
<name>M4V5I4_9BACT</name>
<gene>
    <name evidence="2" type="ORF">A11Q_382</name>
</gene>
<dbReference type="OrthoDB" id="5290635at2"/>
<evidence type="ECO:0000313" key="3">
    <source>
        <dbReference type="Proteomes" id="UP000012040"/>
    </source>
</evidence>
<organism evidence="2 3">
    <name type="scientific">Pseudobdellovibrio exovorus JSS</name>
    <dbReference type="NCBI Taxonomy" id="1184267"/>
    <lineage>
        <taxon>Bacteria</taxon>
        <taxon>Pseudomonadati</taxon>
        <taxon>Bdellovibrionota</taxon>
        <taxon>Bdellovibrionia</taxon>
        <taxon>Bdellovibrionales</taxon>
        <taxon>Pseudobdellovibrionaceae</taxon>
        <taxon>Pseudobdellovibrio</taxon>
    </lineage>
</organism>
<dbReference type="Proteomes" id="UP000012040">
    <property type="component" value="Chromosome"/>
</dbReference>
<evidence type="ECO:0000259" key="1">
    <source>
        <dbReference type="Pfam" id="PF13443"/>
    </source>
</evidence>
<proteinExistence type="predicted"/>
<accession>M4V5I4</accession>
<dbReference type="Gene3D" id="1.10.260.40">
    <property type="entry name" value="lambda repressor-like DNA-binding domains"/>
    <property type="match status" value="1"/>
</dbReference>
<dbReference type="GO" id="GO:0003677">
    <property type="term" value="F:DNA binding"/>
    <property type="evidence" value="ECO:0007669"/>
    <property type="project" value="InterPro"/>
</dbReference>
<dbReference type="CDD" id="cd00093">
    <property type="entry name" value="HTH_XRE"/>
    <property type="match status" value="1"/>
</dbReference>
<feature type="domain" description="HTH cro/C1-type" evidence="1">
    <location>
        <begin position="14"/>
        <end position="69"/>
    </location>
</feature>
<reference evidence="2 3" key="1">
    <citation type="journal article" date="2013" name="ISME J.">
        <title>By their genes ye shall know them: genomic signatures of predatory bacteria.</title>
        <authorList>
            <person name="Pasternak Z."/>
            <person name="Pietrokovski S."/>
            <person name="Rotem O."/>
            <person name="Gophna U."/>
            <person name="Lurie-Weinberger M.N."/>
            <person name="Jurkevitch E."/>
        </authorList>
    </citation>
    <scope>NUCLEOTIDE SEQUENCE [LARGE SCALE GENOMIC DNA]</scope>
    <source>
        <strain evidence="2 3">JSS</strain>
    </source>
</reference>
<dbReference type="SUPFAM" id="SSF47413">
    <property type="entry name" value="lambda repressor-like DNA-binding domains"/>
    <property type="match status" value="1"/>
</dbReference>
<dbReference type="InterPro" id="IPR010982">
    <property type="entry name" value="Lambda_DNA-bd_dom_sf"/>
</dbReference>
<keyword evidence="3" id="KW-1185">Reference proteome</keyword>
<dbReference type="RefSeq" id="WP_015469092.1">
    <property type="nucleotide sequence ID" value="NC_020813.1"/>
</dbReference>
<protein>
    <recommendedName>
        <fullName evidence="1">HTH cro/C1-type domain-containing protein</fullName>
    </recommendedName>
</protein>
<dbReference type="eggNOG" id="COG3655">
    <property type="taxonomic scope" value="Bacteria"/>
</dbReference>
<dbReference type="EMBL" id="CP003537">
    <property type="protein sequence ID" value="AGH94602.1"/>
    <property type="molecule type" value="Genomic_DNA"/>
</dbReference>
<evidence type="ECO:0000313" key="2">
    <source>
        <dbReference type="EMBL" id="AGH94602.1"/>
    </source>
</evidence>